<dbReference type="InterPro" id="IPR017853">
    <property type="entry name" value="GH"/>
</dbReference>
<dbReference type="CDD" id="cd11354">
    <property type="entry name" value="AmyAc_bac_CMD_like"/>
    <property type="match status" value="1"/>
</dbReference>
<evidence type="ECO:0000256" key="1">
    <source>
        <dbReference type="ARBA" id="ARBA00022801"/>
    </source>
</evidence>
<dbReference type="SMART" id="SM00642">
    <property type="entry name" value="Aamy"/>
    <property type="match status" value="1"/>
</dbReference>
<dbReference type="PANTHER" id="PTHR10357">
    <property type="entry name" value="ALPHA-AMYLASE FAMILY MEMBER"/>
    <property type="match status" value="1"/>
</dbReference>
<proteinExistence type="predicted"/>
<dbReference type="Proteomes" id="UP001316384">
    <property type="component" value="Chromosome"/>
</dbReference>
<evidence type="ECO:0000259" key="3">
    <source>
        <dbReference type="SMART" id="SM00642"/>
    </source>
</evidence>
<dbReference type="InterPro" id="IPR006047">
    <property type="entry name" value="GH13_cat_dom"/>
</dbReference>
<feature type="domain" description="Glycosyl hydrolase family 13 catalytic" evidence="3">
    <location>
        <begin position="11"/>
        <end position="354"/>
    </location>
</feature>
<dbReference type="Gene3D" id="3.20.20.80">
    <property type="entry name" value="Glycosidases"/>
    <property type="match status" value="1"/>
</dbReference>
<keyword evidence="2" id="KW-0326">Glycosidase</keyword>
<dbReference type="Pfam" id="PF00128">
    <property type="entry name" value="Alpha-amylase"/>
    <property type="match status" value="1"/>
</dbReference>
<accession>A0ABY5KR71</accession>
<keyword evidence="5" id="KW-1185">Reference proteome</keyword>
<dbReference type="SUPFAM" id="SSF51445">
    <property type="entry name" value="(Trans)glycosidases"/>
    <property type="match status" value="1"/>
</dbReference>
<dbReference type="PANTHER" id="PTHR10357:SF210">
    <property type="entry name" value="MALTODEXTRIN GLUCOSIDASE"/>
    <property type="match status" value="1"/>
</dbReference>
<evidence type="ECO:0000256" key="2">
    <source>
        <dbReference type="ARBA" id="ARBA00023295"/>
    </source>
</evidence>
<sequence>MSWSANAIWWHVYPLGAVGAPIRTPDDSPEPHRLRKLLPWLDHVQRLGTNGLLLGPVFASSSHGYDTTDHFRVDPRLGDDDDLAALLAAAHERGLRVLLDGVFNHVGAEHPLVTQVLAEGPDGPRAGWLRVDWEHPDGPRTADFEGHRALVALNHESPEVAAYVADVMTHWLDRGADGWRLDAAYAVPPEFWARVLPRVRERHPDAWVVGEVIHGDYAQVVAASGMDSVTQYQLWKAVWSSLVDRNFWELDHALRRHDDLLATFVPQTFVGNHDVTRIATQVGPRAAVLALVVLMTVAGVPSVYYGDELGWTAPKEEREGGDDAVRPALPASPDDLGDDERQVLHVHQALIALRRQHPWLHAARTTADELTNTRYRFTSTSADGAHRLHVELDVTDEPRAVVRDADGQVLFTT</sequence>
<evidence type="ECO:0000313" key="4">
    <source>
        <dbReference type="EMBL" id="UUI71676.1"/>
    </source>
</evidence>
<gene>
    <name evidence="4" type="ORF">NP048_18110</name>
</gene>
<keyword evidence="1" id="KW-0378">Hydrolase</keyword>
<protein>
    <submittedName>
        <fullName evidence="4">Alpha-amylase family protein</fullName>
    </submittedName>
</protein>
<reference evidence="4 5" key="1">
    <citation type="submission" date="2022-07" db="EMBL/GenBank/DDBJ databases">
        <title>Novel species in genus cellulomonas.</title>
        <authorList>
            <person name="Ye L."/>
        </authorList>
    </citation>
    <scope>NUCLEOTIDE SEQUENCE [LARGE SCALE GENOMIC DNA]</scope>
    <source>
        <strain evidence="5">zg-B89</strain>
    </source>
</reference>
<organism evidence="4 5">
    <name type="scientific">Cellulomonas xiejunii</name>
    <dbReference type="NCBI Taxonomy" id="2968083"/>
    <lineage>
        <taxon>Bacteria</taxon>
        <taxon>Bacillati</taxon>
        <taxon>Actinomycetota</taxon>
        <taxon>Actinomycetes</taxon>
        <taxon>Micrococcales</taxon>
        <taxon>Cellulomonadaceae</taxon>
        <taxon>Cellulomonas</taxon>
    </lineage>
</organism>
<dbReference type="RefSeq" id="WP_227576711.1">
    <property type="nucleotide sequence ID" value="NZ_CP101987.1"/>
</dbReference>
<name>A0ABY5KR71_9CELL</name>
<dbReference type="EMBL" id="CP101987">
    <property type="protein sequence ID" value="UUI71676.1"/>
    <property type="molecule type" value="Genomic_DNA"/>
</dbReference>
<evidence type="ECO:0000313" key="5">
    <source>
        <dbReference type="Proteomes" id="UP001316384"/>
    </source>
</evidence>